<organism evidence="2">
    <name type="scientific">Kribbella sp. HUAS MG21</name>
    <dbReference type="NCBI Taxonomy" id="3160966"/>
    <lineage>
        <taxon>Bacteria</taxon>
        <taxon>Bacillati</taxon>
        <taxon>Actinomycetota</taxon>
        <taxon>Actinomycetes</taxon>
        <taxon>Propionibacteriales</taxon>
        <taxon>Kribbellaceae</taxon>
        <taxon>Kribbella</taxon>
    </lineage>
</organism>
<reference evidence="2" key="1">
    <citation type="submission" date="2024-06" db="EMBL/GenBank/DDBJ databases">
        <title>Kribbella sp. strain HUAS MG21 genome sequences.</title>
        <authorList>
            <person name="Mo P."/>
        </authorList>
    </citation>
    <scope>NUCLEOTIDE SEQUENCE</scope>
    <source>
        <strain evidence="2">HUAS MG21</strain>
    </source>
</reference>
<dbReference type="AlphaFoldDB" id="A0AAU7T8X5"/>
<evidence type="ECO:0008006" key="3">
    <source>
        <dbReference type="Google" id="ProtNLM"/>
    </source>
</evidence>
<evidence type="ECO:0000313" key="2">
    <source>
        <dbReference type="EMBL" id="XBV23121.1"/>
    </source>
</evidence>
<dbReference type="RefSeq" id="WP_350275958.1">
    <property type="nucleotide sequence ID" value="NZ_CP158165.1"/>
</dbReference>
<accession>A0AAU7T8X5</accession>
<evidence type="ECO:0000256" key="1">
    <source>
        <dbReference type="SAM" id="MobiDB-lite"/>
    </source>
</evidence>
<proteinExistence type="predicted"/>
<gene>
    <name evidence="2" type="ORF">ABN611_31695</name>
</gene>
<protein>
    <recommendedName>
        <fullName evidence="3">DUF4129 domain-containing protein</fullName>
    </recommendedName>
</protein>
<feature type="compositionally biased region" description="Low complexity" evidence="1">
    <location>
        <begin position="40"/>
        <end position="59"/>
    </location>
</feature>
<name>A0AAU7T8X5_9ACTN</name>
<sequence length="91" mass="9772">MDELMRQVDEVYERAVFNGEYGGLPAADRALDAVEARHASGAAACTRSSATTTPRPSRTTGDKLPLSYDLRHLGVASHISGNLDEARARLS</sequence>
<feature type="region of interest" description="Disordered" evidence="1">
    <location>
        <begin position="40"/>
        <end position="65"/>
    </location>
</feature>
<dbReference type="EMBL" id="CP158165">
    <property type="protein sequence ID" value="XBV23121.1"/>
    <property type="molecule type" value="Genomic_DNA"/>
</dbReference>